<feature type="non-terminal residue" evidence="1">
    <location>
        <position position="203"/>
    </location>
</feature>
<reference evidence="1 2" key="1">
    <citation type="submission" date="2019-06" db="EMBL/GenBank/DDBJ databases">
        <authorList>
            <person name="Livingstone P."/>
            <person name="Whitworth D."/>
        </authorList>
    </citation>
    <scope>NUCLEOTIDE SEQUENCE [LARGE SCALE GENOMIC DNA]</scope>
    <source>
        <strain evidence="1 2">AM401</strain>
    </source>
</reference>
<comment type="caution">
    <text evidence="1">The sequence shown here is derived from an EMBL/GenBank/DDBJ whole genome shotgun (WGS) entry which is preliminary data.</text>
</comment>
<evidence type="ECO:0000313" key="1">
    <source>
        <dbReference type="EMBL" id="TQF13222.1"/>
    </source>
</evidence>
<dbReference type="RefSeq" id="WP_141645080.1">
    <property type="nucleotide sequence ID" value="NZ_VIFM01000108.1"/>
</dbReference>
<gene>
    <name evidence="1" type="ORF">FJV41_25110</name>
</gene>
<sequence>MSSIPLAGAYRYTRKGMGVFHLPLSRPWTWALTHHGMWSVFVHDVEPARPGVPERRHPLHPPEAVLGCWLALYATREYDEEAVEWLRGAHGLESPTRDVLPAGAYVAMARLAEVSTVGNDSRAFGRDAWWWPPGASCRGTVAWWLEEVQVFEPLVAAPAQRLAPMDPELLPELRERVRLARDGIWRPEVYATPALTLRHIFEP</sequence>
<dbReference type="AlphaFoldDB" id="A0A540WW29"/>
<dbReference type="OrthoDB" id="5521998at2"/>
<accession>A0A540WW29</accession>
<name>A0A540WW29_9BACT</name>
<organism evidence="1 2">
    <name type="scientific">Myxococcus llanfairpwllgwyngyllgogerychwyrndrobwllllantysiliogogogochensis</name>
    <dbReference type="NCBI Taxonomy" id="2590453"/>
    <lineage>
        <taxon>Bacteria</taxon>
        <taxon>Pseudomonadati</taxon>
        <taxon>Myxococcota</taxon>
        <taxon>Myxococcia</taxon>
        <taxon>Myxococcales</taxon>
        <taxon>Cystobacterineae</taxon>
        <taxon>Myxococcaceae</taxon>
        <taxon>Myxococcus</taxon>
    </lineage>
</organism>
<dbReference type="Proteomes" id="UP000315369">
    <property type="component" value="Unassembled WGS sequence"/>
</dbReference>
<proteinExistence type="predicted"/>
<dbReference type="EMBL" id="VIFM01000108">
    <property type="protein sequence ID" value="TQF13222.1"/>
    <property type="molecule type" value="Genomic_DNA"/>
</dbReference>
<protein>
    <submittedName>
        <fullName evidence="1">Uncharacterized protein</fullName>
    </submittedName>
</protein>
<evidence type="ECO:0000313" key="2">
    <source>
        <dbReference type="Proteomes" id="UP000315369"/>
    </source>
</evidence>
<keyword evidence="2" id="KW-1185">Reference proteome</keyword>